<evidence type="ECO:0000256" key="4">
    <source>
        <dbReference type="ARBA" id="ARBA00023163"/>
    </source>
</evidence>
<dbReference type="Pfam" id="PF00126">
    <property type="entry name" value="HTH_1"/>
    <property type="match status" value="1"/>
</dbReference>
<evidence type="ECO:0000313" key="7">
    <source>
        <dbReference type="EMBL" id="GAA3553982.1"/>
    </source>
</evidence>
<sequence>MAAILLIFRYKAQLKLAKGCRKLIYMDIDPRRLRVLHEVARRGGVMRAAEALYLTPSAVSQQLAQLEREVGLALIDRSQRSVSLTPAGRVLAGYAERVEEELIEAKRELTRFTERLAGPVRIAAFPTVITHILVPAMRDLAARHPRITPIIHEIYGQPALQELRLGAVDLLITEQDKGLPALSQPSLATRLLYVDEYRIVLPPQWPDPPRTVAGLMQVPWVAGDPGQATGQALERLAGLHGFEPRKVHVITEFGPALALVAAGHGVAIVPSLALLDVPEGEVRVSEVRDVGARRLDAVTRVSRTRSGEPDPVQAVVIAAIQEATAALGASLRTRLPAPESPSGSLPESPSESPSESPFAPESLSGPGAPSRGGTESDGAAVSESGVAAGPDGAQRS</sequence>
<gene>
    <name evidence="7" type="ORF">GCM10022419_037940</name>
</gene>
<dbReference type="Proteomes" id="UP001500630">
    <property type="component" value="Unassembled WGS sequence"/>
</dbReference>
<evidence type="ECO:0000313" key="8">
    <source>
        <dbReference type="Proteomes" id="UP001500630"/>
    </source>
</evidence>
<dbReference type="InterPro" id="IPR036390">
    <property type="entry name" value="WH_DNA-bd_sf"/>
</dbReference>
<evidence type="ECO:0000256" key="3">
    <source>
        <dbReference type="ARBA" id="ARBA00023125"/>
    </source>
</evidence>
<name>A0ABP6WNK1_9ACTN</name>
<evidence type="ECO:0000256" key="1">
    <source>
        <dbReference type="ARBA" id="ARBA00009437"/>
    </source>
</evidence>
<dbReference type="InterPro" id="IPR036388">
    <property type="entry name" value="WH-like_DNA-bd_sf"/>
</dbReference>
<feature type="compositionally biased region" description="Low complexity" evidence="5">
    <location>
        <begin position="335"/>
        <end position="364"/>
    </location>
</feature>
<feature type="domain" description="HTH lysR-type" evidence="6">
    <location>
        <begin position="28"/>
        <end position="85"/>
    </location>
</feature>
<protein>
    <submittedName>
        <fullName evidence="7">LysR family transcriptional regulator</fullName>
    </submittedName>
</protein>
<proteinExistence type="inferred from homology"/>
<dbReference type="Gene3D" id="3.40.190.10">
    <property type="entry name" value="Periplasmic binding protein-like II"/>
    <property type="match status" value="2"/>
</dbReference>
<dbReference type="PANTHER" id="PTHR30419">
    <property type="entry name" value="HTH-TYPE TRANSCRIPTIONAL REGULATOR YBHD"/>
    <property type="match status" value="1"/>
</dbReference>
<reference evidence="8" key="1">
    <citation type="journal article" date="2019" name="Int. J. Syst. Evol. Microbiol.">
        <title>The Global Catalogue of Microorganisms (GCM) 10K type strain sequencing project: providing services to taxonomists for standard genome sequencing and annotation.</title>
        <authorList>
            <consortium name="The Broad Institute Genomics Platform"/>
            <consortium name="The Broad Institute Genome Sequencing Center for Infectious Disease"/>
            <person name="Wu L."/>
            <person name="Ma J."/>
        </authorList>
    </citation>
    <scope>NUCLEOTIDE SEQUENCE [LARGE SCALE GENOMIC DNA]</scope>
    <source>
        <strain evidence="8">JCM 17326</strain>
    </source>
</reference>
<feature type="compositionally biased region" description="Low complexity" evidence="5">
    <location>
        <begin position="378"/>
        <end position="389"/>
    </location>
</feature>
<dbReference type="InterPro" id="IPR050950">
    <property type="entry name" value="HTH-type_LysR_regulators"/>
</dbReference>
<comment type="caution">
    <text evidence="7">The sequence shown here is derived from an EMBL/GenBank/DDBJ whole genome shotgun (WGS) entry which is preliminary data.</text>
</comment>
<evidence type="ECO:0000259" key="6">
    <source>
        <dbReference type="PROSITE" id="PS50931"/>
    </source>
</evidence>
<dbReference type="InterPro" id="IPR000847">
    <property type="entry name" value="LysR_HTH_N"/>
</dbReference>
<accession>A0ABP6WNK1</accession>
<organism evidence="7 8">
    <name type="scientific">Nonomuraea rosea</name>
    <dbReference type="NCBI Taxonomy" id="638574"/>
    <lineage>
        <taxon>Bacteria</taxon>
        <taxon>Bacillati</taxon>
        <taxon>Actinomycetota</taxon>
        <taxon>Actinomycetes</taxon>
        <taxon>Streptosporangiales</taxon>
        <taxon>Streptosporangiaceae</taxon>
        <taxon>Nonomuraea</taxon>
    </lineage>
</organism>
<evidence type="ECO:0000256" key="5">
    <source>
        <dbReference type="SAM" id="MobiDB-lite"/>
    </source>
</evidence>
<keyword evidence="4" id="KW-0804">Transcription</keyword>
<dbReference type="PANTHER" id="PTHR30419:SF8">
    <property type="entry name" value="NITROGEN ASSIMILATION TRANSCRIPTIONAL ACTIVATOR-RELATED"/>
    <property type="match status" value="1"/>
</dbReference>
<dbReference type="SUPFAM" id="SSF46785">
    <property type="entry name" value="Winged helix' DNA-binding domain"/>
    <property type="match status" value="1"/>
</dbReference>
<dbReference type="Gene3D" id="1.10.10.10">
    <property type="entry name" value="Winged helix-like DNA-binding domain superfamily/Winged helix DNA-binding domain"/>
    <property type="match status" value="1"/>
</dbReference>
<evidence type="ECO:0000256" key="2">
    <source>
        <dbReference type="ARBA" id="ARBA00023015"/>
    </source>
</evidence>
<comment type="similarity">
    <text evidence="1">Belongs to the LysR transcriptional regulatory family.</text>
</comment>
<dbReference type="SUPFAM" id="SSF53850">
    <property type="entry name" value="Periplasmic binding protein-like II"/>
    <property type="match status" value="1"/>
</dbReference>
<dbReference type="Pfam" id="PF03466">
    <property type="entry name" value="LysR_substrate"/>
    <property type="match status" value="1"/>
</dbReference>
<keyword evidence="8" id="KW-1185">Reference proteome</keyword>
<keyword evidence="3" id="KW-0238">DNA-binding</keyword>
<dbReference type="EMBL" id="BAABDQ010000007">
    <property type="protein sequence ID" value="GAA3553982.1"/>
    <property type="molecule type" value="Genomic_DNA"/>
</dbReference>
<keyword evidence="2" id="KW-0805">Transcription regulation</keyword>
<feature type="region of interest" description="Disordered" evidence="5">
    <location>
        <begin position="334"/>
        <end position="396"/>
    </location>
</feature>
<dbReference type="PROSITE" id="PS50931">
    <property type="entry name" value="HTH_LYSR"/>
    <property type="match status" value="1"/>
</dbReference>
<dbReference type="InterPro" id="IPR005119">
    <property type="entry name" value="LysR_subst-bd"/>
</dbReference>